<dbReference type="InterPro" id="IPR036736">
    <property type="entry name" value="ACP-like_sf"/>
</dbReference>
<evidence type="ECO:0000259" key="3">
    <source>
        <dbReference type="Pfam" id="PF00550"/>
    </source>
</evidence>
<dbReference type="Pfam" id="PF08659">
    <property type="entry name" value="KR"/>
    <property type="match status" value="1"/>
</dbReference>
<dbReference type="InterPro" id="IPR013968">
    <property type="entry name" value="PKS_KR"/>
</dbReference>
<dbReference type="Gene3D" id="3.40.50.720">
    <property type="entry name" value="NAD(P)-binding Rossmann-like Domain"/>
    <property type="match status" value="1"/>
</dbReference>
<evidence type="ECO:0000313" key="5">
    <source>
        <dbReference type="EMBL" id="RAR05720.1"/>
    </source>
</evidence>
<dbReference type="GO" id="GO:0044550">
    <property type="term" value="P:secondary metabolite biosynthetic process"/>
    <property type="evidence" value="ECO:0007669"/>
    <property type="project" value="TreeGrafter"/>
</dbReference>
<feature type="domain" description="Ketoreductase (KR)" evidence="4">
    <location>
        <begin position="1"/>
        <end position="78"/>
    </location>
</feature>
<dbReference type="GO" id="GO:0006633">
    <property type="term" value="P:fatty acid biosynthetic process"/>
    <property type="evidence" value="ECO:0007669"/>
    <property type="project" value="TreeGrafter"/>
</dbReference>
<keyword evidence="2" id="KW-0597">Phosphoprotein</keyword>
<dbReference type="GO" id="GO:0004312">
    <property type="term" value="F:fatty acid synthase activity"/>
    <property type="evidence" value="ECO:0007669"/>
    <property type="project" value="TreeGrafter"/>
</dbReference>
<dbReference type="Proteomes" id="UP000249619">
    <property type="component" value="Unassembled WGS sequence"/>
</dbReference>
<keyword evidence="6" id="KW-1185">Reference proteome</keyword>
<keyword evidence="1" id="KW-0596">Phosphopantetheine</keyword>
<organism evidence="5 6">
    <name type="scientific">Stemphylium lycopersici</name>
    <name type="common">Tomato gray leaf spot disease fungus</name>
    <name type="synonym">Thyrospora lycopersici</name>
    <dbReference type="NCBI Taxonomy" id="183478"/>
    <lineage>
        <taxon>Eukaryota</taxon>
        <taxon>Fungi</taxon>
        <taxon>Dikarya</taxon>
        <taxon>Ascomycota</taxon>
        <taxon>Pezizomycotina</taxon>
        <taxon>Dothideomycetes</taxon>
        <taxon>Pleosporomycetidae</taxon>
        <taxon>Pleosporales</taxon>
        <taxon>Pleosporineae</taxon>
        <taxon>Pleosporaceae</taxon>
        <taxon>Stemphylium</taxon>
    </lineage>
</organism>
<dbReference type="EMBL" id="QGDH01000128">
    <property type="protein sequence ID" value="RAR05720.1"/>
    <property type="molecule type" value="Genomic_DNA"/>
</dbReference>
<proteinExistence type="predicted"/>
<reference evidence="6" key="1">
    <citation type="submission" date="2018-05" db="EMBL/GenBank/DDBJ databases">
        <title>Draft genome sequence of Stemphylium lycopersici strain CIDEFI 213.</title>
        <authorList>
            <person name="Medina R."/>
            <person name="Franco M.E.E."/>
            <person name="Lucentini C.G."/>
            <person name="Saparrat M.C.N."/>
            <person name="Balatti P.A."/>
        </authorList>
    </citation>
    <scope>NUCLEOTIDE SEQUENCE [LARGE SCALE GENOMIC DNA]</scope>
    <source>
        <strain evidence="6">CIDEFI 213</strain>
    </source>
</reference>
<dbReference type="PANTHER" id="PTHR43775:SF37">
    <property type="entry name" value="SI:DKEY-61P9.11"/>
    <property type="match status" value="1"/>
</dbReference>
<dbReference type="PANTHER" id="PTHR43775">
    <property type="entry name" value="FATTY ACID SYNTHASE"/>
    <property type="match status" value="1"/>
</dbReference>
<accession>A0A364MXE4</accession>
<name>A0A364MXE4_STELY</name>
<evidence type="ECO:0000256" key="2">
    <source>
        <dbReference type="ARBA" id="ARBA00022553"/>
    </source>
</evidence>
<protein>
    <submittedName>
        <fullName evidence="5">Thiolase-like protein</fullName>
    </submittedName>
</protein>
<evidence type="ECO:0000256" key="1">
    <source>
        <dbReference type="ARBA" id="ARBA00022450"/>
    </source>
</evidence>
<sequence length="283" mass="30712">MSLDDFNKVVNTKILGSIHLHELLPDHDLDFVMTSSVLGAIGAAMQSNYSAANAYLDHMARHLRSIGLQVMSMARGMIVDVGHVEEHPEVEKALKPKGLYEIFVHEYLTSMELACRRQDLGSPIPHQSPFRCDVGAAAHIVTGVDPTRLSRAVDKSLWLKDNRLRNIIVGLGDTAGNEEHHSESATGIDAGKLLEGARTEGGVAAVTNVVLGLILASFSKLVLLPVEKMDPGKTLASYGIDSAISTGLKSWARREFAVDFPFLALFDQGLTFDCVANQVIEIL</sequence>
<dbReference type="InterPro" id="IPR009081">
    <property type="entry name" value="PP-bd_ACP"/>
</dbReference>
<comment type="caution">
    <text evidence="5">The sequence shown here is derived from an EMBL/GenBank/DDBJ whole genome shotgun (WGS) entry which is preliminary data.</text>
</comment>
<dbReference type="InterPro" id="IPR050091">
    <property type="entry name" value="PKS_NRPS_Biosynth_Enz"/>
</dbReference>
<dbReference type="SUPFAM" id="SSF51735">
    <property type="entry name" value="NAD(P)-binding Rossmann-fold domains"/>
    <property type="match status" value="1"/>
</dbReference>
<evidence type="ECO:0000313" key="6">
    <source>
        <dbReference type="Proteomes" id="UP000249619"/>
    </source>
</evidence>
<feature type="domain" description="Carrier" evidence="3">
    <location>
        <begin position="214"/>
        <end position="267"/>
    </location>
</feature>
<dbReference type="Pfam" id="PF00550">
    <property type="entry name" value="PP-binding"/>
    <property type="match status" value="1"/>
</dbReference>
<dbReference type="STRING" id="183478.A0A364MXE4"/>
<dbReference type="InterPro" id="IPR036291">
    <property type="entry name" value="NAD(P)-bd_dom_sf"/>
</dbReference>
<evidence type="ECO:0000259" key="4">
    <source>
        <dbReference type="Pfam" id="PF08659"/>
    </source>
</evidence>
<dbReference type="OrthoDB" id="329835at2759"/>
<gene>
    <name evidence="5" type="ORF">DDE83_007289</name>
</gene>
<dbReference type="AlphaFoldDB" id="A0A364MXE4"/>
<dbReference type="SUPFAM" id="SSF47336">
    <property type="entry name" value="ACP-like"/>
    <property type="match status" value="1"/>
</dbReference>